<dbReference type="Proteomes" id="UP001228905">
    <property type="component" value="Unassembled WGS sequence"/>
</dbReference>
<organism evidence="4 5">
    <name type="scientific">Caulobacter ginsengisoli</name>
    <dbReference type="NCBI Taxonomy" id="400775"/>
    <lineage>
        <taxon>Bacteria</taxon>
        <taxon>Pseudomonadati</taxon>
        <taxon>Pseudomonadota</taxon>
        <taxon>Alphaproteobacteria</taxon>
        <taxon>Caulobacterales</taxon>
        <taxon>Caulobacteraceae</taxon>
        <taxon>Caulobacter</taxon>
    </lineage>
</organism>
<feature type="region of interest" description="Disordered" evidence="1">
    <location>
        <begin position="48"/>
        <end position="76"/>
    </location>
</feature>
<evidence type="ECO:0000256" key="1">
    <source>
        <dbReference type="SAM" id="MobiDB-lite"/>
    </source>
</evidence>
<dbReference type="EMBL" id="JAUSVS010000002">
    <property type="protein sequence ID" value="MDQ0463512.1"/>
    <property type="molecule type" value="Genomic_DNA"/>
</dbReference>
<accession>A0ABU0INC4</accession>
<proteinExistence type="predicted"/>
<keyword evidence="5" id="KW-1185">Reference proteome</keyword>
<feature type="domain" description="PepSY" evidence="3">
    <location>
        <begin position="77"/>
        <end position="133"/>
    </location>
</feature>
<dbReference type="RefSeq" id="WP_307347492.1">
    <property type="nucleotide sequence ID" value="NZ_JAUSVS010000002.1"/>
</dbReference>
<protein>
    <recommendedName>
        <fullName evidence="3">PepSY domain-containing protein</fullName>
    </recommendedName>
</protein>
<keyword evidence="2" id="KW-0732">Signal</keyword>
<sequence>MKRLLVPIAVLLLGAAIPAAAQAQRGPNGGCPQGPAGRECREALRDQGTVRGGGGQRPGGWRPEAGEQRGGQSQRMVSLEQVVGRIASRTPGRLLDAGTENRGDRVVYRVRWQANDGRRIDYIVDASSGQILSANGE</sequence>
<evidence type="ECO:0000313" key="5">
    <source>
        <dbReference type="Proteomes" id="UP001228905"/>
    </source>
</evidence>
<feature type="signal peptide" evidence="2">
    <location>
        <begin position="1"/>
        <end position="23"/>
    </location>
</feature>
<evidence type="ECO:0000259" key="3">
    <source>
        <dbReference type="Pfam" id="PF03413"/>
    </source>
</evidence>
<dbReference type="InterPro" id="IPR025711">
    <property type="entry name" value="PepSY"/>
</dbReference>
<reference evidence="4 5" key="1">
    <citation type="submission" date="2023-07" db="EMBL/GenBank/DDBJ databases">
        <title>Genomic Encyclopedia of Type Strains, Phase IV (KMG-IV): sequencing the most valuable type-strain genomes for metagenomic binning, comparative biology and taxonomic classification.</title>
        <authorList>
            <person name="Goeker M."/>
        </authorList>
    </citation>
    <scope>NUCLEOTIDE SEQUENCE [LARGE SCALE GENOMIC DNA]</scope>
    <source>
        <strain evidence="4 5">DSM 18695</strain>
    </source>
</reference>
<comment type="caution">
    <text evidence="4">The sequence shown here is derived from an EMBL/GenBank/DDBJ whole genome shotgun (WGS) entry which is preliminary data.</text>
</comment>
<evidence type="ECO:0000256" key="2">
    <source>
        <dbReference type="SAM" id="SignalP"/>
    </source>
</evidence>
<evidence type="ECO:0000313" key="4">
    <source>
        <dbReference type="EMBL" id="MDQ0463512.1"/>
    </source>
</evidence>
<feature type="chain" id="PRO_5046824420" description="PepSY domain-containing protein" evidence="2">
    <location>
        <begin position="24"/>
        <end position="137"/>
    </location>
</feature>
<gene>
    <name evidence="4" type="ORF">QO010_001283</name>
</gene>
<name>A0ABU0INC4_9CAUL</name>
<dbReference type="Gene3D" id="3.10.450.40">
    <property type="match status" value="1"/>
</dbReference>
<dbReference type="Pfam" id="PF03413">
    <property type="entry name" value="PepSY"/>
    <property type="match status" value="1"/>
</dbReference>